<accession>A0AAQ3REW4</accession>
<gene>
    <name evidence="1" type="ORF">V8G54_031866</name>
</gene>
<evidence type="ECO:0000313" key="1">
    <source>
        <dbReference type="EMBL" id="WVY92778.1"/>
    </source>
</evidence>
<dbReference type="AlphaFoldDB" id="A0AAQ3REW4"/>
<sequence>MFFQGHSLSFSDNLQLCQQNKCPPLSSANDHFVKKFSMLRKILHQFILCHPDKILTLCNVELVFSNYLRLEEESLIRCGSGLIFCRLNNHMAHWSVSNKICIRKISYY</sequence>
<keyword evidence="2" id="KW-1185">Reference proteome</keyword>
<proteinExistence type="predicted"/>
<name>A0AAQ3REW4_VIGMU</name>
<dbReference type="Proteomes" id="UP001374535">
    <property type="component" value="Chromosome 10"/>
</dbReference>
<reference evidence="1 2" key="1">
    <citation type="journal article" date="2023" name="Life. Sci Alliance">
        <title>Evolutionary insights into 3D genome organization and epigenetic landscape of Vigna mungo.</title>
        <authorList>
            <person name="Junaid A."/>
            <person name="Singh B."/>
            <person name="Bhatia S."/>
        </authorList>
    </citation>
    <scope>NUCLEOTIDE SEQUENCE [LARGE SCALE GENOMIC DNA]</scope>
    <source>
        <strain evidence="1">Urdbean</strain>
    </source>
</reference>
<protein>
    <submittedName>
        <fullName evidence="1">Uncharacterized protein</fullName>
    </submittedName>
</protein>
<organism evidence="1 2">
    <name type="scientific">Vigna mungo</name>
    <name type="common">Black gram</name>
    <name type="synonym">Phaseolus mungo</name>
    <dbReference type="NCBI Taxonomy" id="3915"/>
    <lineage>
        <taxon>Eukaryota</taxon>
        <taxon>Viridiplantae</taxon>
        <taxon>Streptophyta</taxon>
        <taxon>Embryophyta</taxon>
        <taxon>Tracheophyta</taxon>
        <taxon>Spermatophyta</taxon>
        <taxon>Magnoliopsida</taxon>
        <taxon>eudicotyledons</taxon>
        <taxon>Gunneridae</taxon>
        <taxon>Pentapetalae</taxon>
        <taxon>rosids</taxon>
        <taxon>fabids</taxon>
        <taxon>Fabales</taxon>
        <taxon>Fabaceae</taxon>
        <taxon>Papilionoideae</taxon>
        <taxon>50 kb inversion clade</taxon>
        <taxon>NPAAA clade</taxon>
        <taxon>indigoferoid/millettioid clade</taxon>
        <taxon>Phaseoleae</taxon>
        <taxon>Vigna</taxon>
    </lineage>
</organism>
<evidence type="ECO:0000313" key="2">
    <source>
        <dbReference type="Proteomes" id="UP001374535"/>
    </source>
</evidence>
<dbReference type="EMBL" id="CP144691">
    <property type="protein sequence ID" value="WVY92778.1"/>
    <property type="molecule type" value="Genomic_DNA"/>
</dbReference>